<comment type="caution">
    <text evidence="1">The sequence shown here is derived from an EMBL/GenBank/DDBJ whole genome shotgun (WGS) entry which is preliminary data.</text>
</comment>
<protein>
    <submittedName>
        <fullName evidence="1">Uncharacterized protein</fullName>
    </submittedName>
</protein>
<organism evidence="1">
    <name type="scientific">marine sediment metagenome</name>
    <dbReference type="NCBI Taxonomy" id="412755"/>
    <lineage>
        <taxon>unclassified sequences</taxon>
        <taxon>metagenomes</taxon>
        <taxon>ecological metagenomes</taxon>
    </lineage>
</organism>
<gene>
    <name evidence="1" type="ORF">S01H1_07382</name>
</gene>
<accession>X0RIS3</accession>
<dbReference type="AlphaFoldDB" id="X0RIS3"/>
<sequence>MSKVKTTDIKNQFVKMLNRTQQQITDTKTRKAVTLDMYNRDLQQLHKDQERLLKIIDKL</sequence>
<proteinExistence type="predicted"/>
<name>X0RIS3_9ZZZZ</name>
<dbReference type="EMBL" id="BARS01003810">
    <property type="protein sequence ID" value="GAF68673.1"/>
    <property type="molecule type" value="Genomic_DNA"/>
</dbReference>
<reference evidence="1" key="1">
    <citation type="journal article" date="2014" name="Front. Microbiol.">
        <title>High frequency of phylogenetically diverse reductive dehalogenase-homologous genes in deep subseafloor sedimentary metagenomes.</title>
        <authorList>
            <person name="Kawai M."/>
            <person name="Futagami T."/>
            <person name="Toyoda A."/>
            <person name="Takaki Y."/>
            <person name="Nishi S."/>
            <person name="Hori S."/>
            <person name="Arai W."/>
            <person name="Tsubouchi T."/>
            <person name="Morono Y."/>
            <person name="Uchiyama I."/>
            <person name="Ito T."/>
            <person name="Fujiyama A."/>
            <person name="Inagaki F."/>
            <person name="Takami H."/>
        </authorList>
    </citation>
    <scope>NUCLEOTIDE SEQUENCE</scope>
    <source>
        <strain evidence="1">Expedition CK06-06</strain>
    </source>
</reference>
<evidence type="ECO:0000313" key="1">
    <source>
        <dbReference type="EMBL" id="GAF68673.1"/>
    </source>
</evidence>